<feature type="compositionally biased region" description="Polar residues" evidence="6">
    <location>
        <begin position="1541"/>
        <end position="1558"/>
    </location>
</feature>
<protein>
    <submittedName>
        <fullName evidence="8">Le.MFB1</fullName>
    </submittedName>
</protein>
<feature type="region of interest" description="Disordered" evidence="6">
    <location>
        <begin position="614"/>
        <end position="638"/>
    </location>
</feature>
<dbReference type="SMART" id="SM00249">
    <property type="entry name" value="PHD"/>
    <property type="match status" value="1"/>
</dbReference>
<dbReference type="PROSITE" id="PS01359">
    <property type="entry name" value="ZF_PHD_1"/>
    <property type="match status" value="1"/>
</dbReference>
<feature type="compositionally biased region" description="Polar residues" evidence="6">
    <location>
        <begin position="1700"/>
        <end position="1711"/>
    </location>
</feature>
<dbReference type="InterPro" id="IPR001214">
    <property type="entry name" value="SET_dom"/>
</dbReference>
<feature type="compositionally biased region" description="Polar residues" evidence="6">
    <location>
        <begin position="1771"/>
        <end position="1780"/>
    </location>
</feature>
<feature type="compositionally biased region" description="Polar residues" evidence="6">
    <location>
        <begin position="1219"/>
        <end position="1237"/>
    </location>
</feature>
<feature type="compositionally biased region" description="Polar residues" evidence="6">
    <location>
        <begin position="2004"/>
        <end position="2016"/>
    </location>
</feature>
<dbReference type="SMART" id="SM00317">
    <property type="entry name" value="SET"/>
    <property type="match status" value="1"/>
</dbReference>
<feature type="compositionally biased region" description="Basic and acidic residues" evidence="6">
    <location>
        <begin position="2099"/>
        <end position="2124"/>
    </location>
</feature>
<evidence type="ECO:0000259" key="7">
    <source>
        <dbReference type="PROSITE" id="PS50016"/>
    </source>
</evidence>
<feature type="compositionally biased region" description="Polar residues" evidence="6">
    <location>
        <begin position="104"/>
        <end position="123"/>
    </location>
</feature>
<keyword evidence="4" id="KW-0156">Chromatin regulator</keyword>
<dbReference type="InterPro" id="IPR013083">
    <property type="entry name" value="Znf_RING/FYVE/PHD"/>
</dbReference>
<dbReference type="GO" id="GO:0034967">
    <property type="term" value="C:Set3 complex"/>
    <property type="evidence" value="ECO:0007669"/>
    <property type="project" value="TreeGrafter"/>
</dbReference>
<dbReference type="InterPro" id="IPR001965">
    <property type="entry name" value="Znf_PHD"/>
</dbReference>
<feature type="region of interest" description="Disordered" evidence="6">
    <location>
        <begin position="820"/>
        <end position="854"/>
    </location>
</feature>
<evidence type="ECO:0000256" key="1">
    <source>
        <dbReference type="ARBA" id="ARBA00022723"/>
    </source>
</evidence>
<evidence type="ECO:0000256" key="5">
    <source>
        <dbReference type="PROSITE-ProRule" id="PRU00146"/>
    </source>
</evidence>
<feature type="compositionally biased region" description="Low complexity" evidence="6">
    <location>
        <begin position="1455"/>
        <end position="1475"/>
    </location>
</feature>
<feature type="compositionally biased region" description="Basic and acidic residues" evidence="6">
    <location>
        <begin position="1731"/>
        <end position="1758"/>
    </location>
</feature>
<dbReference type="CDD" id="cd15550">
    <property type="entry name" value="PHD_MLL5"/>
    <property type="match status" value="1"/>
</dbReference>
<feature type="compositionally biased region" description="Polar residues" evidence="6">
    <location>
        <begin position="1175"/>
        <end position="1184"/>
    </location>
</feature>
<keyword evidence="9" id="KW-1185">Reference proteome</keyword>
<reference evidence="8" key="1">
    <citation type="submission" date="2022-08" db="EMBL/GenBank/DDBJ databases">
        <title>A Global Phylogenomic Analysis of the Shiitake Genus Lentinula.</title>
        <authorList>
            <consortium name="DOE Joint Genome Institute"/>
            <person name="Sierra-Patev S."/>
            <person name="Min B."/>
            <person name="Naranjo-Ortiz M."/>
            <person name="Looney B."/>
            <person name="Konkel Z."/>
            <person name="Slot J.C."/>
            <person name="Sakamoto Y."/>
            <person name="Steenwyk J.L."/>
            <person name="Rokas A."/>
            <person name="Carro J."/>
            <person name="Camarero S."/>
            <person name="Ferreira P."/>
            <person name="Molpeceres G."/>
            <person name="Ruiz-Duenas F.J."/>
            <person name="Serrano A."/>
            <person name="Henrissat B."/>
            <person name="Drula E."/>
            <person name="Hughes K.W."/>
            <person name="Mata J.L."/>
            <person name="Ishikawa N.K."/>
            <person name="Vargas-Isla R."/>
            <person name="Ushijima S."/>
            <person name="Smith C.A."/>
            <person name="Ahrendt S."/>
            <person name="Andreopoulos W."/>
            <person name="He G."/>
            <person name="Labutti K."/>
            <person name="Lipzen A."/>
            <person name="Ng V."/>
            <person name="Riley R."/>
            <person name="Sandor L."/>
            <person name="Barry K."/>
            <person name="Martinez A.T."/>
            <person name="Xiao Y."/>
            <person name="Gibbons J.G."/>
            <person name="Terashima K."/>
            <person name="Grigoriev I.V."/>
            <person name="Hibbett D.S."/>
        </authorList>
    </citation>
    <scope>NUCLEOTIDE SEQUENCE</scope>
    <source>
        <strain evidence="8">JLM2183</strain>
    </source>
</reference>
<evidence type="ECO:0000256" key="2">
    <source>
        <dbReference type="ARBA" id="ARBA00022771"/>
    </source>
</evidence>
<evidence type="ECO:0000313" key="9">
    <source>
        <dbReference type="Proteomes" id="UP001150266"/>
    </source>
</evidence>
<feature type="region of interest" description="Disordered" evidence="6">
    <location>
        <begin position="245"/>
        <end position="277"/>
    </location>
</feature>
<feature type="compositionally biased region" description="Low complexity" evidence="6">
    <location>
        <begin position="1559"/>
        <end position="1578"/>
    </location>
</feature>
<feature type="region of interest" description="Disordered" evidence="6">
    <location>
        <begin position="475"/>
        <end position="514"/>
    </location>
</feature>
<dbReference type="InterPro" id="IPR019787">
    <property type="entry name" value="Znf_PHD-finger"/>
</dbReference>
<dbReference type="PANTHER" id="PTHR46462:SF3">
    <property type="entry name" value="UPSET, ISOFORM A"/>
    <property type="match status" value="1"/>
</dbReference>
<accession>A0A9W9DEM5</accession>
<proteinExistence type="predicted"/>
<feature type="region of interest" description="Disordered" evidence="6">
    <location>
        <begin position="673"/>
        <end position="736"/>
    </location>
</feature>
<name>A0A9W9DEM5_9AGAR</name>
<feature type="region of interest" description="Disordered" evidence="6">
    <location>
        <begin position="1393"/>
        <end position="1414"/>
    </location>
</feature>
<keyword evidence="2 5" id="KW-0863">Zinc-finger</keyword>
<dbReference type="PROSITE" id="PS50016">
    <property type="entry name" value="ZF_PHD_2"/>
    <property type="match status" value="1"/>
</dbReference>
<feature type="compositionally biased region" description="Low complexity" evidence="6">
    <location>
        <begin position="705"/>
        <end position="716"/>
    </location>
</feature>
<keyword evidence="3" id="KW-0862">Zinc</keyword>
<feature type="compositionally biased region" description="Basic and acidic residues" evidence="6">
    <location>
        <begin position="1244"/>
        <end position="1253"/>
    </location>
</feature>
<feature type="region of interest" description="Disordered" evidence="6">
    <location>
        <begin position="1"/>
        <end position="143"/>
    </location>
</feature>
<feature type="compositionally biased region" description="Polar residues" evidence="6">
    <location>
        <begin position="1514"/>
        <end position="1531"/>
    </location>
</feature>
<dbReference type="SUPFAM" id="SSF82199">
    <property type="entry name" value="SET domain"/>
    <property type="match status" value="1"/>
</dbReference>
<dbReference type="Pfam" id="PF00628">
    <property type="entry name" value="PHD"/>
    <property type="match status" value="1"/>
</dbReference>
<dbReference type="OrthoDB" id="79252at2759"/>
<keyword evidence="1" id="KW-0479">Metal-binding</keyword>
<feature type="compositionally biased region" description="Low complexity" evidence="6">
    <location>
        <begin position="85"/>
        <end position="103"/>
    </location>
</feature>
<feature type="compositionally biased region" description="Polar residues" evidence="6">
    <location>
        <begin position="727"/>
        <end position="736"/>
    </location>
</feature>
<evidence type="ECO:0000256" key="3">
    <source>
        <dbReference type="ARBA" id="ARBA00022833"/>
    </source>
</evidence>
<dbReference type="SUPFAM" id="SSF57903">
    <property type="entry name" value="FYVE/PHD zinc finger"/>
    <property type="match status" value="1"/>
</dbReference>
<dbReference type="GO" id="GO:0008270">
    <property type="term" value="F:zinc ion binding"/>
    <property type="evidence" value="ECO:0007669"/>
    <property type="project" value="UniProtKB-KW"/>
</dbReference>
<feature type="compositionally biased region" description="Polar residues" evidence="6">
    <location>
        <begin position="482"/>
        <end position="507"/>
    </location>
</feature>
<dbReference type="Gene3D" id="3.30.40.10">
    <property type="entry name" value="Zinc/RING finger domain, C3HC4 (zinc finger)"/>
    <property type="match status" value="1"/>
</dbReference>
<comment type="caution">
    <text evidence="8">The sequence shown here is derived from an EMBL/GenBank/DDBJ whole genome shotgun (WGS) entry which is preliminary data.</text>
</comment>
<dbReference type="GO" id="GO:0070210">
    <property type="term" value="C:Rpd3L-Expanded complex"/>
    <property type="evidence" value="ECO:0007669"/>
    <property type="project" value="TreeGrafter"/>
</dbReference>
<feature type="compositionally biased region" description="Low complexity" evidence="6">
    <location>
        <begin position="1123"/>
        <end position="1141"/>
    </location>
</feature>
<gene>
    <name evidence="8" type="ORF">J3R30DRAFT_3741690</name>
</gene>
<dbReference type="GO" id="GO:0006325">
    <property type="term" value="P:chromatin organization"/>
    <property type="evidence" value="ECO:0007669"/>
    <property type="project" value="UniProtKB-KW"/>
</dbReference>
<evidence type="ECO:0000313" key="8">
    <source>
        <dbReference type="EMBL" id="KAJ4466769.1"/>
    </source>
</evidence>
<evidence type="ECO:0000256" key="4">
    <source>
        <dbReference type="ARBA" id="ARBA00022853"/>
    </source>
</evidence>
<dbReference type="Gene3D" id="2.170.270.10">
    <property type="entry name" value="SET domain"/>
    <property type="match status" value="1"/>
</dbReference>
<feature type="region of interest" description="Disordered" evidence="6">
    <location>
        <begin position="1437"/>
        <end position="1599"/>
    </location>
</feature>
<sequence length="2144" mass="231274">MNVDGENIRRSSTTPIHTHRMSPAPTPNRSALASLTSEPAGSGSDKSTSNGLHIRGGATGGGARRNGVGTSHANGVAYSRKGGRSISPVASSSLASTSSASTSNPQKPSQSPIVSTIPSSLSTIPMKRKHPSTLDGRNTSEDDPESIHCICGFNIDDGWSVGCDGCGRWVHGVCFGFEAKDKENLPDHWWCWECDPSLLGRIDRDKARSLQIARMTAIGGIAGNARRKTSPGIERKARKISIATGAGTSPMLPGLSTNQPSNFSEHGSHKRKRTSVAVSSPLTSFPFPLHNAGHSSSADDFIDVDESWSQSYIDISQDIIPHSEVRDRLRKQASEWRGVSAISPIQHPSSKPGWPYFNTTPVRYSHQISRSNPPVSIRSLNSNPEFVLPPSYAVHTTHPIPSHSLLAPYPSVITSSSSYLQDPLNSYAALGMPKPRVHLMGPPLDVSLDARGKGGKARFVRSGCRPNAVLRPVLCDGKQGSGPVSSSVQHDPRNSTLGEDSGISTHSECMPPPEDVSGLSDSLSFAIFALRDLKADEEIILGWEWDDANVVHLLPALLQDKGLFPPTELAAYKLQMANILRSLGSTFTSCACGERAEGCVMRRMKEFVNEVGDWEKEHERRRNQEFRANDSEPEQQRDADLYDENRSGLLAGVQGAEVTLNVDMANIRPMSDSLNLAPSSSSSSNPQFSPNLHIRISDAPHSHMSNSSIRPRSPSSMLQDQSEEQAELSTWKYSHSSRLGKPLNHLEVTKATSRSSSAIDLGPLIGVQRGFRTREKVPGSGGLSGVEMDEDDIEDDLPAKDGHSQVDVRLGPRVDKTTNATASSINHDEYNQGIFSPPSHIFPPNGVPSHPYTNPIHSNPPFPPFISPYGSQYGASYHFSYPPYPPYVLRLEDTRNSKLNNEKETLFWGEYPPSAPGADKGKRWALDREDIAVDVQEDEMVDAGKEDDYPRRSERYVRMQSVHPRSRSPPSLYYLDQVVEESEIPPKMKRRLMQTRKECISPVDGNDTQRTSEGMQVDDEAWPRNQQEHTSHNLSTTAAPNRRLAASPVIPAISAAQAPVGPSPSTTSPLLSFANLSLLSPAVSLPPNSTSSLYPYDRQLFSNDSMTMSLWDAPSIVSRGPRRQSMSPRPRSRSRYQSPHRLMSPTRRVVTDPLAALAAAAAAARPITPLPNRTYPESQSTSRSRSPHPMYSDRRLSFPPAPVLGAADHTTYSCNTPFTSVATPTGSQNHRPISSPNYGPGDRIPLRVSDDHDLGLDNRDNGQFRDSINHDHDAVLGPGGIRVLSSPEHAWLPLRRGSTSSSSLVSVYDSANDYSILHSGLDRPESAVANGLSDDYGSLKVKEELLEEPVAPSPIHYSRELSVSVVNMDAEISGPRLSTLVAGVGHDMQDDSVPYASPYSPVHRSPSLRPSSVNGHHMRRHYLISPINPYIVPLSPSTPPTNNLDEIPPWPASPSPKDSPSAFSAGLDSPLSSSSQVPAAILPNDLELSRKDESRPLASVAAAPTGSEVHPLMQSHSMPSPMSALSSVRSSPHSDRCASLPTAQGTESKATTEVNRIESSPLSSPLSSPIQNLISLPPHSAPAEPSSIPSDPRDVHMAEDIPNASDPNFSSSTCPVATLESCPDSSYVPALEYSTSMTPLHSPGNISRTTPEGVESSAVEALEVDSVALRDKTSKDELFTTSVNADSSLVVSVKTNGEQISEEPYSTTSILAPQMAPPASTRSASSKVKMSLKDFANRKRRQKQEEQRGNQDRKKVEGEGEAVDEMETKMQETSSSTNGSHPAVEVMTSLDLVTGDNAYPTSGLDPTTSSASLTKSLVPLGQLDQSRRTPPKSDVDVIMKASETLSKLMNLSSLSSASLSGSSDHATLPSSVASSAVANTALIYPSIARSAVTDSSLCSSNRLGPVQPSPLEVSLTNPIGDNQHIHRYPESSVHRMSEDGEIEDGDEHYVIKTSLPVHPFSSTNSKPTHSPPPRPFKFYDTGVSSEQRSRTPPTQPRSFAVRASSITSIPNGSPPTRSLGLASASSTNASSPKLPATALSKISPSPLPSAALINPALGRTPPSGPRALRQSQHQHSGGGGGYLGPRYSGAYVPRGVPYDTRERDRFRDRGGGDLLKDKNRDRDLSWNGAGPLLVNTRDSGGWAR</sequence>
<feature type="compositionally biased region" description="Low complexity" evidence="6">
    <location>
        <begin position="673"/>
        <end position="692"/>
    </location>
</feature>
<feature type="region of interest" description="Disordered" evidence="6">
    <location>
        <begin position="1700"/>
        <end position="1783"/>
    </location>
</feature>
<feature type="region of interest" description="Disordered" evidence="6">
    <location>
        <begin position="1219"/>
        <end position="1253"/>
    </location>
</feature>
<dbReference type="InterPro" id="IPR046341">
    <property type="entry name" value="SET_dom_sf"/>
</dbReference>
<evidence type="ECO:0000256" key="6">
    <source>
        <dbReference type="SAM" id="MobiDB-lite"/>
    </source>
</evidence>
<dbReference type="Proteomes" id="UP001150266">
    <property type="component" value="Unassembled WGS sequence"/>
</dbReference>
<dbReference type="GO" id="GO:0006355">
    <property type="term" value="P:regulation of DNA-templated transcription"/>
    <property type="evidence" value="ECO:0007669"/>
    <property type="project" value="TreeGrafter"/>
</dbReference>
<feature type="region of interest" description="Disordered" evidence="6">
    <location>
        <begin position="1957"/>
        <end position="2144"/>
    </location>
</feature>
<dbReference type="PANTHER" id="PTHR46462">
    <property type="entry name" value="UPSET, ISOFORM A"/>
    <property type="match status" value="1"/>
</dbReference>
<dbReference type="InterPro" id="IPR011011">
    <property type="entry name" value="Znf_FYVE_PHD"/>
</dbReference>
<dbReference type="InterPro" id="IPR019786">
    <property type="entry name" value="Zinc_finger_PHD-type_CS"/>
</dbReference>
<feature type="domain" description="PHD-type" evidence="7">
    <location>
        <begin position="146"/>
        <end position="197"/>
    </location>
</feature>
<feature type="region of interest" description="Disordered" evidence="6">
    <location>
        <begin position="1022"/>
        <end position="1041"/>
    </location>
</feature>
<feature type="compositionally biased region" description="Polar residues" evidence="6">
    <location>
        <begin position="27"/>
        <end position="51"/>
    </location>
</feature>
<feature type="compositionally biased region" description="Polar residues" evidence="6">
    <location>
        <begin position="1982"/>
        <end position="1992"/>
    </location>
</feature>
<feature type="region of interest" description="Disordered" evidence="6">
    <location>
        <begin position="1168"/>
        <end position="1204"/>
    </location>
</feature>
<feature type="region of interest" description="Disordered" evidence="6">
    <location>
        <begin position="1114"/>
        <end position="1144"/>
    </location>
</feature>
<organism evidence="8 9">
    <name type="scientific">Lentinula aciculospora</name>
    <dbReference type="NCBI Taxonomy" id="153920"/>
    <lineage>
        <taxon>Eukaryota</taxon>
        <taxon>Fungi</taxon>
        <taxon>Dikarya</taxon>
        <taxon>Basidiomycota</taxon>
        <taxon>Agaricomycotina</taxon>
        <taxon>Agaricomycetes</taxon>
        <taxon>Agaricomycetidae</taxon>
        <taxon>Agaricales</taxon>
        <taxon>Marasmiineae</taxon>
        <taxon>Omphalotaceae</taxon>
        <taxon>Lentinula</taxon>
    </lineage>
</organism>
<dbReference type="EMBL" id="JAOTPV010000051">
    <property type="protein sequence ID" value="KAJ4466769.1"/>
    <property type="molecule type" value="Genomic_DNA"/>
</dbReference>
<feature type="compositionally biased region" description="Polar residues" evidence="6">
    <location>
        <begin position="255"/>
        <end position="265"/>
    </location>
</feature>